<protein>
    <recommendedName>
        <fullName evidence="1">Bacterial bifunctional deaminase-reductase C-terminal domain-containing protein</fullName>
    </recommendedName>
</protein>
<dbReference type="PANTHER" id="PTHR38011:SF11">
    <property type="entry name" value="2,5-DIAMINO-6-RIBOSYLAMINO-4(3H)-PYRIMIDINONE 5'-PHOSPHATE REDUCTASE"/>
    <property type="match status" value="1"/>
</dbReference>
<dbReference type="RefSeq" id="WP_005206948.1">
    <property type="nucleotide sequence ID" value="NZ_BAFC01000083.1"/>
</dbReference>
<name>H5U2M6_9ACTN</name>
<evidence type="ECO:0000259" key="1">
    <source>
        <dbReference type="Pfam" id="PF01872"/>
    </source>
</evidence>
<feature type="domain" description="Bacterial bifunctional deaminase-reductase C-terminal" evidence="1">
    <location>
        <begin position="3"/>
        <end position="178"/>
    </location>
</feature>
<accession>H5U2M6</accession>
<dbReference type="EMBL" id="BAFC01000083">
    <property type="protein sequence ID" value="GAB39984.1"/>
    <property type="molecule type" value="Genomic_DNA"/>
</dbReference>
<dbReference type="SUPFAM" id="SSF53597">
    <property type="entry name" value="Dihydrofolate reductase-like"/>
    <property type="match status" value="1"/>
</dbReference>
<dbReference type="PANTHER" id="PTHR38011">
    <property type="entry name" value="DIHYDROFOLATE REDUCTASE FAMILY PROTEIN (AFU_ORTHOLOGUE AFUA_8G06820)"/>
    <property type="match status" value="1"/>
</dbReference>
<reference evidence="2 3" key="1">
    <citation type="submission" date="2012-02" db="EMBL/GenBank/DDBJ databases">
        <title>Whole genome shotgun sequence of Gordonia sputi NBRC 100414.</title>
        <authorList>
            <person name="Yoshida I."/>
            <person name="Hosoyama A."/>
            <person name="Tsuchikane K."/>
            <person name="Katsumata H."/>
            <person name="Yamazaki S."/>
            <person name="Fujita N."/>
        </authorList>
    </citation>
    <scope>NUCLEOTIDE SEQUENCE [LARGE SCALE GENOMIC DNA]</scope>
    <source>
        <strain evidence="2 3">NBRC 100414</strain>
    </source>
</reference>
<dbReference type="InterPro" id="IPR050765">
    <property type="entry name" value="Riboflavin_Biosynth_HTPR"/>
</dbReference>
<dbReference type="InterPro" id="IPR002734">
    <property type="entry name" value="RibDG_C"/>
</dbReference>
<evidence type="ECO:0000313" key="3">
    <source>
        <dbReference type="Proteomes" id="UP000005845"/>
    </source>
</evidence>
<gene>
    <name evidence="2" type="ORF">GOSPT_085_01020</name>
</gene>
<organism evidence="2 3">
    <name type="scientific">Gordonia sputi NBRC 100414</name>
    <dbReference type="NCBI Taxonomy" id="1089453"/>
    <lineage>
        <taxon>Bacteria</taxon>
        <taxon>Bacillati</taxon>
        <taxon>Actinomycetota</taxon>
        <taxon>Actinomycetes</taxon>
        <taxon>Mycobacteriales</taxon>
        <taxon>Gordoniaceae</taxon>
        <taxon>Gordonia</taxon>
    </lineage>
</organism>
<dbReference type="AlphaFoldDB" id="H5U2M6"/>
<dbReference type="GO" id="GO:0008703">
    <property type="term" value="F:5-amino-6-(5-phosphoribosylamino)uracil reductase activity"/>
    <property type="evidence" value="ECO:0007669"/>
    <property type="project" value="InterPro"/>
</dbReference>
<proteinExistence type="predicted"/>
<sequence length="186" mass="20353">MAKLIYANNMSLDGYVEDESGKFDWFPVDDEVFAAHTDLLRSAGTFLYGRRLYEAMSVWETDPAFAEQSDLMAEFVKVWKAASKVVYSSTLTDVATGDTRIERQFDAAAIREMKAAATSNLTIGGAQVASAAFNAGLVDECELFVLPIVVGGGKPALSRGVRAALELLDEHRFGNGVVRLRYRVLT</sequence>
<dbReference type="Pfam" id="PF01872">
    <property type="entry name" value="RibD_C"/>
    <property type="match status" value="1"/>
</dbReference>
<comment type="caution">
    <text evidence="2">The sequence shown here is derived from an EMBL/GenBank/DDBJ whole genome shotgun (WGS) entry which is preliminary data.</text>
</comment>
<keyword evidence="3" id="KW-1185">Reference proteome</keyword>
<evidence type="ECO:0000313" key="2">
    <source>
        <dbReference type="EMBL" id="GAB39984.1"/>
    </source>
</evidence>
<dbReference type="GO" id="GO:0009231">
    <property type="term" value="P:riboflavin biosynthetic process"/>
    <property type="evidence" value="ECO:0007669"/>
    <property type="project" value="InterPro"/>
</dbReference>
<dbReference type="Proteomes" id="UP000005845">
    <property type="component" value="Unassembled WGS sequence"/>
</dbReference>
<dbReference type="eggNOG" id="COG0262">
    <property type="taxonomic scope" value="Bacteria"/>
</dbReference>
<dbReference type="InterPro" id="IPR024072">
    <property type="entry name" value="DHFR-like_dom_sf"/>
</dbReference>
<dbReference type="Gene3D" id="3.40.430.10">
    <property type="entry name" value="Dihydrofolate Reductase, subunit A"/>
    <property type="match status" value="1"/>
</dbReference>